<protein>
    <submittedName>
        <fullName evidence="1">Uncharacterized protein</fullName>
    </submittedName>
</protein>
<dbReference type="RefSeq" id="WP_379929242.1">
    <property type="nucleotide sequence ID" value="NZ_JBHUMM010000014.1"/>
</dbReference>
<organism evidence="1 2">
    <name type="scientific">Marinicrinis sediminis</name>
    <dbReference type="NCBI Taxonomy" id="1652465"/>
    <lineage>
        <taxon>Bacteria</taxon>
        <taxon>Bacillati</taxon>
        <taxon>Bacillota</taxon>
        <taxon>Bacilli</taxon>
        <taxon>Bacillales</taxon>
        <taxon>Paenibacillaceae</taxon>
    </lineage>
</organism>
<keyword evidence="2" id="KW-1185">Reference proteome</keyword>
<dbReference type="Proteomes" id="UP001597497">
    <property type="component" value="Unassembled WGS sequence"/>
</dbReference>
<dbReference type="EMBL" id="JBHUMM010000014">
    <property type="protein sequence ID" value="MFD2671770.1"/>
    <property type="molecule type" value="Genomic_DNA"/>
</dbReference>
<comment type="caution">
    <text evidence="1">The sequence shown here is derived from an EMBL/GenBank/DDBJ whole genome shotgun (WGS) entry which is preliminary data.</text>
</comment>
<gene>
    <name evidence="1" type="ORF">ACFSUC_09140</name>
</gene>
<accession>A0ABW5R9Q3</accession>
<evidence type="ECO:0000313" key="2">
    <source>
        <dbReference type="Proteomes" id="UP001597497"/>
    </source>
</evidence>
<evidence type="ECO:0000313" key="1">
    <source>
        <dbReference type="EMBL" id="MFD2671770.1"/>
    </source>
</evidence>
<name>A0ABW5R9Q3_9BACL</name>
<reference evidence="2" key="1">
    <citation type="journal article" date="2019" name="Int. J. Syst. Evol. Microbiol.">
        <title>The Global Catalogue of Microorganisms (GCM) 10K type strain sequencing project: providing services to taxonomists for standard genome sequencing and annotation.</title>
        <authorList>
            <consortium name="The Broad Institute Genomics Platform"/>
            <consortium name="The Broad Institute Genome Sequencing Center for Infectious Disease"/>
            <person name="Wu L."/>
            <person name="Ma J."/>
        </authorList>
    </citation>
    <scope>NUCLEOTIDE SEQUENCE [LARGE SCALE GENOMIC DNA]</scope>
    <source>
        <strain evidence="2">KCTC 33676</strain>
    </source>
</reference>
<proteinExistence type="predicted"/>
<sequence length="61" mass="7302">MKINVHIAVKEQHVLEDTITVEEETLAELSDEEIEQVIEIRIRDWVDRNLQVAWEAEREME</sequence>